<dbReference type="AlphaFoldDB" id="A0A3L9Y6E7"/>
<gene>
    <name evidence="9" type="ORF">D9R08_08750</name>
</gene>
<dbReference type="EMBL" id="RCNT01000003">
    <property type="protein sequence ID" value="RMA42848.1"/>
    <property type="molecule type" value="Genomic_DNA"/>
</dbReference>
<dbReference type="InterPro" id="IPR025857">
    <property type="entry name" value="MacB_PCD"/>
</dbReference>
<keyword evidence="2" id="KW-1003">Cell membrane</keyword>
<keyword evidence="10" id="KW-1185">Reference proteome</keyword>
<feature type="domain" description="MacB-like periplasmic core" evidence="8">
    <location>
        <begin position="448"/>
        <end position="638"/>
    </location>
</feature>
<dbReference type="PANTHER" id="PTHR30287">
    <property type="entry name" value="MEMBRANE COMPONENT OF PREDICTED ABC SUPERFAMILY METABOLITE UPTAKE TRANSPORTER"/>
    <property type="match status" value="1"/>
</dbReference>
<dbReference type="Pfam" id="PF12704">
    <property type="entry name" value="MacB_PCD"/>
    <property type="match status" value="1"/>
</dbReference>
<dbReference type="Proteomes" id="UP000281343">
    <property type="component" value="Unassembled WGS sequence"/>
</dbReference>
<feature type="transmembrane region" description="Helical" evidence="6">
    <location>
        <begin position="721"/>
        <end position="743"/>
    </location>
</feature>
<keyword evidence="3 6" id="KW-0812">Transmembrane</keyword>
<evidence type="ECO:0000313" key="9">
    <source>
        <dbReference type="EMBL" id="RMA42848.1"/>
    </source>
</evidence>
<dbReference type="RefSeq" id="WP_121897634.1">
    <property type="nucleotide sequence ID" value="NZ_RCNT01000003.1"/>
</dbReference>
<dbReference type="InterPro" id="IPR003838">
    <property type="entry name" value="ABC3_permease_C"/>
</dbReference>
<proteinExistence type="predicted"/>
<comment type="subcellular location">
    <subcellularLocation>
        <location evidence="1">Cell membrane</location>
        <topology evidence="1">Multi-pass membrane protein</topology>
    </subcellularLocation>
</comment>
<dbReference type="PANTHER" id="PTHR30287:SF2">
    <property type="entry name" value="BLL1001 PROTEIN"/>
    <property type="match status" value="1"/>
</dbReference>
<feature type="transmembrane region" description="Helical" evidence="6">
    <location>
        <begin position="374"/>
        <end position="395"/>
    </location>
</feature>
<evidence type="ECO:0000256" key="1">
    <source>
        <dbReference type="ARBA" id="ARBA00004651"/>
    </source>
</evidence>
<accession>A0A3L9Y6E7</accession>
<evidence type="ECO:0000256" key="2">
    <source>
        <dbReference type="ARBA" id="ARBA00022475"/>
    </source>
</evidence>
<evidence type="ECO:0000256" key="4">
    <source>
        <dbReference type="ARBA" id="ARBA00022989"/>
    </source>
</evidence>
<dbReference type="Pfam" id="PF02687">
    <property type="entry name" value="FtsX"/>
    <property type="match status" value="2"/>
</dbReference>
<evidence type="ECO:0000259" key="7">
    <source>
        <dbReference type="Pfam" id="PF02687"/>
    </source>
</evidence>
<feature type="transmembrane region" description="Helical" evidence="6">
    <location>
        <begin position="401"/>
        <end position="422"/>
    </location>
</feature>
<keyword evidence="4 6" id="KW-1133">Transmembrane helix</keyword>
<feature type="transmembrane region" description="Helical" evidence="6">
    <location>
        <begin position="443"/>
        <end position="463"/>
    </location>
</feature>
<feature type="transmembrane region" description="Helical" evidence="6">
    <location>
        <begin position="320"/>
        <end position="342"/>
    </location>
</feature>
<dbReference type="OrthoDB" id="343744at2"/>
<evidence type="ECO:0000256" key="5">
    <source>
        <dbReference type="ARBA" id="ARBA00023136"/>
    </source>
</evidence>
<feature type="transmembrane region" description="Helical" evidence="6">
    <location>
        <begin position="269"/>
        <end position="300"/>
    </location>
</feature>
<feature type="domain" description="ABC3 transporter permease C-terminal" evidence="7">
    <location>
        <begin position="672"/>
        <end position="790"/>
    </location>
</feature>
<protein>
    <submittedName>
        <fullName evidence="9">ABC transporter permease</fullName>
    </submittedName>
</protein>
<evidence type="ECO:0000256" key="3">
    <source>
        <dbReference type="ARBA" id="ARBA00022692"/>
    </source>
</evidence>
<name>A0A3L9Y6E7_9RHOB</name>
<evidence type="ECO:0000313" key="10">
    <source>
        <dbReference type="Proteomes" id="UP000281343"/>
    </source>
</evidence>
<organism evidence="9 10">
    <name type="scientific">Rhodophyticola porphyridii</name>
    <dbReference type="NCBI Taxonomy" id="1852017"/>
    <lineage>
        <taxon>Bacteria</taxon>
        <taxon>Pseudomonadati</taxon>
        <taxon>Pseudomonadota</taxon>
        <taxon>Alphaproteobacteria</taxon>
        <taxon>Rhodobacterales</taxon>
        <taxon>Roseobacteraceae</taxon>
        <taxon>Rhodophyticola</taxon>
    </lineage>
</organism>
<dbReference type="InterPro" id="IPR038766">
    <property type="entry name" value="Membrane_comp_ABC_pdt"/>
</dbReference>
<evidence type="ECO:0000256" key="6">
    <source>
        <dbReference type="SAM" id="Phobius"/>
    </source>
</evidence>
<reference evidence="9 10" key="1">
    <citation type="submission" date="2018-10" db="EMBL/GenBank/DDBJ databases">
        <authorList>
            <person name="Jung H.S."/>
            <person name="Jeon C.O."/>
        </authorList>
    </citation>
    <scope>NUCLEOTIDE SEQUENCE [LARGE SCALE GENOMIC DNA]</scope>
    <source>
        <strain evidence="9 10">MA-7-27</strain>
    </source>
</reference>
<evidence type="ECO:0000259" key="8">
    <source>
        <dbReference type="Pfam" id="PF12704"/>
    </source>
</evidence>
<comment type="caution">
    <text evidence="9">The sequence shown here is derived from an EMBL/GenBank/DDBJ whole genome shotgun (WGS) entry which is preliminary data.</text>
</comment>
<dbReference type="GO" id="GO:0005886">
    <property type="term" value="C:plasma membrane"/>
    <property type="evidence" value="ECO:0007669"/>
    <property type="project" value="UniProtKB-SubCell"/>
</dbReference>
<keyword evidence="5 6" id="KW-0472">Membrane</keyword>
<feature type="transmembrane region" description="Helical" evidence="6">
    <location>
        <begin position="665"/>
        <end position="690"/>
    </location>
</feature>
<feature type="transmembrane region" description="Helical" evidence="6">
    <location>
        <begin position="763"/>
        <end position="783"/>
    </location>
</feature>
<sequence length="801" mass="84650">MTRAACAALLSHWRRHPGQCLTLILGLALATALWSGVQAINAEARASYDRAAAVLGQDQLDRLTREDGLPIPLAEYIALRRAGYLVSPVIEVELSDPGARLRLLGIDPLTTPPEAQAPALVGGEISFEAFVTTPGRLLVASETAARPLPPDLPPLVVTSGLAPGTALTDIATAARLSGRSDPSYLLVAPVQPSGLPPLAEATDLTLSTPQSGSDIGRLTDSFHLNLTAFGLLAFAVGLFIVHAAIGLAFEQRRTSFRTLRALGLPIRRLVTLLAVELTAFALIAGLIGIILGYIVAAALLPGVAGTLRGLYGAEISGQLAFRPVWAVTGMGIALIGTAAASVQALMRVARLPLLAPAQPRAWAMASGQAMRGQMMFAIGLFALAFLLGAFGTGLIAGFACLAALLVGAALALPSLLTALLRLATRFATTPFREWLLADTRQQLPGLSMALMALLLALAANIGVSTMVGSFRGTFTGWLDQRLASELYVTARTPSEAAAIRAALRPRTDAVLPIVSAPVTLAGQPAELYGIADHATYRDNWPLLAAAPDVWAQVAAGEAALINEQLSRRERLAIGDPVTLQPGWTLPIAGVYSDYGNPVGQAIIGLDLFTDRFPDVPQLRMAVRVPPDRVPAVVDALRAEFDLPAANLIDQEEIKRFSLRIFEQTFLVTGALNILTLGVASLALLASLLTLAGMRLPQLAPIWALGQTRAALARAELARTAILAFLTFALAIPVGLALAWVLLAVVNVEAFGWRLPMQMFPVDWLRLGLYALLAALLAAAWPAWRLANIAPSTLLKVFAHER</sequence>
<feature type="domain" description="ABC3 transporter permease C-terminal" evidence="7">
    <location>
        <begin position="228"/>
        <end position="352"/>
    </location>
</feature>
<feature type="transmembrane region" description="Helical" evidence="6">
    <location>
        <begin position="226"/>
        <end position="249"/>
    </location>
</feature>